<dbReference type="Pfam" id="PF04320">
    <property type="entry name" value="YggL_50S_bp"/>
    <property type="match status" value="1"/>
</dbReference>
<name>A0ABU6JEP6_9BURK</name>
<sequence length="114" mass="13036">MPAKTAGKHNLRQRKKLRLGEFQEFGFNVTAKRAKELSTSEHQQFVDRLFDALIEHGLLFGGVFEDDLKGFVVVRAPRGSVTEAQRDIFKTWLETCHELSDIQVGPLKDAWYST</sequence>
<dbReference type="RefSeq" id="WP_326508692.1">
    <property type="nucleotide sequence ID" value="NZ_JAWIIV010000024.1"/>
</dbReference>
<gene>
    <name evidence="1" type="ORF">RY831_22850</name>
</gene>
<dbReference type="EMBL" id="JAWIIV010000024">
    <property type="protein sequence ID" value="MEC4722010.1"/>
    <property type="molecule type" value="Genomic_DNA"/>
</dbReference>
<evidence type="ECO:0000313" key="2">
    <source>
        <dbReference type="Proteomes" id="UP001352263"/>
    </source>
</evidence>
<dbReference type="InterPro" id="IPR007416">
    <property type="entry name" value="YggL_50S_bp"/>
</dbReference>
<proteinExistence type="predicted"/>
<organism evidence="1 2">
    <name type="scientific">Noviherbaspirillum album</name>
    <dbReference type="NCBI Taxonomy" id="3080276"/>
    <lineage>
        <taxon>Bacteria</taxon>
        <taxon>Pseudomonadati</taxon>
        <taxon>Pseudomonadota</taxon>
        <taxon>Betaproteobacteria</taxon>
        <taxon>Burkholderiales</taxon>
        <taxon>Oxalobacteraceae</taxon>
        <taxon>Noviherbaspirillum</taxon>
    </lineage>
</organism>
<protein>
    <submittedName>
        <fullName evidence="1">50S ribosome-binding protein YggL</fullName>
    </submittedName>
</protein>
<reference evidence="1 2" key="1">
    <citation type="submission" date="2023-10" db="EMBL/GenBank/DDBJ databases">
        <title>Noviherbaspirillum sp. CPCC 100848 genome assembly.</title>
        <authorList>
            <person name="Li X.Y."/>
            <person name="Fang X.M."/>
        </authorList>
    </citation>
    <scope>NUCLEOTIDE SEQUENCE [LARGE SCALE GENOMIC DNA]</scope>
    <source>
        <strain evidence="1 2">CPCC 100848</strain>
    </source>
</reference>
<evidence type="ECO:0000313" key="1">
    <source>
        <dbReference type="EMBL" id="MEC4722010.1"/>
    </source>
</evidence>
<accession>A0ABU6JEP6</accession>
<dbReference type="PANTHER" id="PTHR38778:SF1">
    <property type="entry name" value="CYTOPLASMIC PROTEIN"/>
    <property type="match status" value="1"/>
</dbReference>
<dbReference type="Proteomes" id="UP001352263">
    <property type="component" value="Unassembled WGS sequence"/>
</dbReference>
<comment type="caution">
    <text evidence="1">The sequence shown here is derived from an EMBL/GenBank/DDBJ whole genome shotgun (WGS) entry which is preliminary data.</text>
</comment>
<dbReference type="PANTHER" id="PTHR38778">
    <property type="entry name" value="CYTOPLASMIC PROTEIN-RELATED"/>
    <property type="match status" value="1"/>
</dbReference>
<keyword evidence="2" id="KW-1185">Reference proteome</keyword>